<proteinExistence type="inferred from homology"/>
<dbReference type="OrthoDB" id="9765776at2"/>
<feature type="domain" description="Methyl-accepting transducer" evidence="8">
    <location>
        <begin position="265"/>
        <end position="480"/>
    </location>
</feature>
<evidence type="ECO:0000313" key="10">
    <source>
        <dbReference type="EMBL" id="ARE82033.1"/>
    </source>
</evidence>
<name>A0A1V0RJT2_9RHOB</name>
<dbReference type="AlphaFoldDB" id="A0A1V0RJT2"/>
<dbReference type="Pfam" id="PF12729">
    <property type="entry name" value="4HB_MCP_1"/>
    <property type="match status" value="1"/>
</dbReference>
<dbReference type="RefSeq" id="WP_081506356.1">
    <property type="nucleotide sequence ID" value="NZ_CP020474.1"/>
</dbReference>
<reference evidence="10 11" key="1">
    <citation type="submission" date="2017-03" db="EMBL/GenBank/DDBJ databases">
        <title>Genome Sequence of Roseovarius mucosus strain SMR3 Isolated from a culture of the Diatom Skeletonema marinoi.</title>
        <authorList>
            <person name="Topel M."/>
            <person name="Pinder M."/>
            <person name="Johansson O.N."/>
            <person name="Kourtchenko O."/>
            <person name="Godhe A."/>
            <person name="Clarke A.K."/>
        </authorList>
    </citation>
    <scope>NUCLEOTIDE SEQUENCE [LARGE SCALE GENOMIC DNA]</scope>
    <source>
        <strain evidence="10 11">SMR3</strain>
    </source>
</reference>
<dbReference type="Pfam" id="PF00015">
    <property type="entry name" value="MCPsignal"/>
    <property type="match status" value="1"/>
</dbReference>
<organism evidence="10 11">
    <name type="scientific">Roseovarius mucosus</name>
    <dbReference type="NCBI Taxonomy" id="215743"/>
    <lineage>
        <taxon>Bacteria</taxon>
        <taxon>Pseudomonadati</taxon>
        <taxon>Pseudomonadota</taxon>
        <taxon>Alphaproteobacteria</taxon>
        <taxon>Rhodobacterales</taxon>
        <taxon>Roseobacteraceae</taxon>
        <taxon>Roseovarius</taxon>
    </lineage>
</organism>
<dbReference type="Pfam" id="PF00672">
    <property type="entry name" value="HAMP"/>
    <property type="match status" value="1"/>
</dbReference>
<feature type="compositionally biased region" description="Low complexity" evidence="6">
    <location>
        <begin position="519"/>
        <end position="532"/>
    </location>
</feature>
<keyword evidence="4" id="KW-0807">Transducer</keyword>
<dbReference type="GO" id="GO:0005886">
    <property type="term" value="C:plasma membrane"/>
    <property type="evidence" value="ECO:0007669"/>
    <property type="project" value="TreeGrafter"/>
</dbReference>
<feature type="compositionally biased region" description="Basic and acidic residues" evidence="6">
    <location>
        <begin position="317"/>
        <end position="327"/>
    </location>
</feature>
<evidence type="ECO:0000256" key="1">
    <source>
        <dbReference type="ARBA" id="ARBA00004370"/>
    </source>
</evidence>
<feature type="compositionally biased region" description="Polar residues" evidence="6">
    <location>
        <begin position="304"/>
        <end position="313"/>
    </location>
</feature>
<dbReference type="KEGG" id="rmm:ROSMUCSMR3_00529"/>
<feature type="region of interest" description="Disordered" evidence="6">
    <location>
        <begin position="506"/>
        <end position="551"/>
    </location>
</feature>
<feature type="compositionally biased region" description="Low complexity" evidence="6">
    <location>
        <begin position="287"/>
        <end position="303"/>
    </location>
</feature>
<dbReference type="InterPro" id="IPR051310">
    <property type="entry name" value="MCP_chemotaxis"/>
</dbReference>
<comment type="similarity">
    <text evidence="3">Belongs to the methyl-accepting chemotaxis (MCP) protein family.</text>
</comment>
<dbReference type="PANTHER" id="PTHR43531:SF11">
    <property type="entry name" value="METHYL-ACCEPTING CHEMOTAXIS PROTEIN 3"/>
    <property type="match status" value="1"/>
</dbReference>
<keyword evidence="7" id="KW-0472">Membrane</keyword>
<evidence type="ECO:0000313" key="11">
    <source>
        <dbReference type="Proteomes" id="UP000192273"/>
    </source>
</evidence>
<keyword evidence="5" id="KW-0175">Coiled coil</keyword>
<evidence type="ECO:0000256" key="6">
    <source>
        <dbReference type="SAM" id="MobiDB-lite"/>
    </source>
</evidence>
<evidence type="ECO:0000256" key="2">
    <source>
        <dbReference type="ARBA" id="ARBA00022500"/>
    </source>
</evidence>
<dbReference type="EMBL" id="CP020474">
    <property type="protein sequence ID" value="ARE82033.1"/>
    <property type="molecule type" value="Genomic_DNA"/>
</dbReference>
<dbReference type="PROSITE" id="PS50111">
    <property type="entry name" value="CHEMOTAXIS_TRANSDUC_2"/>
    <property type="match status" value="1"/>
</dbReference>
<evidence type="ECO:0000259" key="8">
    <source>
        <dbReference type="PROSITE" id="PS50111"/>
    </source>
</evidence>
<evidence type="ECO:0000256" key="5">
    <source>
        <dbReference type="SAM" id="Coils"/>
    </source>
</evidence>
<sequence length="551" mass="58438">MRLTIKAKLTATFLLVLGMAGCAMILALKDMAEFNHSLNNIMNENVARVMASEALITEQVQMQRDIRSYLLADSALDKRDLQKTIKAAIDKKVVLFDKLFAIASPEGRTLLDDYTKVEAELLSVYAKAMSMKDMNQQSEAARYLQSEGVQRGREMQGVLDKISKMNTDGVAEVVVQTNEQFSTSRNILMLLMSASIVIGVGAGAWVTLSISKGLKSAIAITGRVAAGDLTRTVAIRGNDEVSDLLQSVNTMVAKLRDVVGDVTSAIRNVASGSQQMAATSEELSQGATEQASSTEEASSSVEQMSANIKQSAENAAETERMAVKSAQDARESGKAVAEAVTAMQDIANRIIVVQEIARQTDLLALNAAVEAARAGEHGRGFAVVAAEVRKLAERSQTAAAEISALSATTVRSAENAGSMLQGLVPDIERTSLLVSEISSASQELAAGATQVNLAIQQLDKVTQENTSAAEELSATAEELSTQSEQLQVAVSYFVLAEKAAAVQENPVPARPATRAVQASSSKSSRTSGGFSFNHGANKDDLDHGFASRDAA</sequence>
<gene>
    <name evidence="10" type="primary">tsr</name>
    <name evidence="10" type="ORF">ROSMUCSMR3_00529</name>
</gene>
<dbReference type="InterPro" id="IPR024478">
    <property type="entry name" value="HlyB_4HB_MCP"/>
</dbReference>
<dbReference type="SUPFAM" id="SSF58104">
    <property type="entry name" value="Methyl-accepting chemotaxis protein (MCP) signaling domain"/>
    <property type="match status" value="1"/>
</dbReference>
<dbReference type="SMART" id="SM00304">
    <property type="entry name" value="HAMP"/>
    <property type="match status" value="1"/>
</dbReference>
<dbReference type="PROSITE" id="PS50885">
    <property type="entry name" value="HAMP"/>
    <property type="match status" value="1"/>
</dbReference>
<protein>
    <submittedName>
        <fullName evidence="10">Methyl-accepting chemotaxis protein I</fullName>
    </submittedName>
</protein>
<dbReference type="PROSITE" id="PS51257">
    <property type="entry name" value="PROKAR_LIPOPROTEIN"/>
    <property type="match status" value="1"/>
</dbReference>
<evidence type="ECO:0000256" key="3">
    <source>
        <dbReference type="ARBA" id="ARBA00029447"/>
    </source>
</evidence>
<dbReference type="InterPro" id="IPR004089">
    <property type="entry name" value="MCPsignal_dom"/>
</dbReference>
<dbReference type="GO" id="GO:0006935">
    <property type="term" value="P:chemotaxis"/>
    <property type="evidence" value="ECO:0007669"/>
    <property type="project" value="UniProtKB-KW"/>
</dbReference>
<evidence type="ECO:0000256" key="7">
    <source>
        <dbReference type="SAM" id="Phobius"/>
    </source>
</evidence>
<dbReference type="PANTHER" id="PTHR43531">
    <property type="entry name" value="PROTEIN ICFG"/>
    <property type="match status" value="1"/>
</dbReference>
<dbReference type="PRINTS" id="PR00260">
    <property type="entry name" value="CHEMTRNSDUCR"/>
</dbReference>
<dbReference type="CDD" id="cd06225">
    <property type="entry name" value="HAMP"/>
    <property type="match status" value="1"/>
</dbReference>
<dbReference type="Proteomes" id="UP000192273">
    <property type="component" value="Chromosome"/>
</dbReference>
<feature type="transmembrane region" description="Helical" evidence="7">
    <location>
        <begin position="187"/>
        <end position="208"/>
    </location>
</feature>
<dbReference type="InterPro" id="IPR004090">
    <property type="entry name" value="Chemotax_Me-accpt_rcpt"/>
</dbReference>
<dbReference type="GO" id="GO:0004888">
    <property type="term" value="F:transmembrane signaling receptor activity"/>
    <property type="evidence" value="ECO:0007669"/>
    <property type="project" value="InterPro"/>
</dbReference>
<keyword evidence="7" id="KW-1133">Transmembrane helix</keyword>
<feature type="domain" description="HAMP" evidence="9">
    <location>
        <begin position="208"/>
        <end position="260"/>
    </location>
</feature>
<feature type="compositionally biased region" description="Polar residues" evidence="6">
    <location>
        <begin position="271"/>
        <end position="286"/>
    </location>
</feature>
<comment type="subcellular location">
    <subcellularLocation>
        <location evidence="1">Membrane</location>
    </subcellularLocation>
</comment>
<keyword evidence="11" id="KW-1185">Reference proteome</keyword>
<evidence type="ECO:0000256" key="4">
    <source>
        <dbReference type="PROSITE-ProRule" id="PRU00284"/>
    </source>
</evidence>
<feature type="coiled-coil region" evidence="5">
    <location>
        <begin position="458"/>
        <end position="489"/>
    </location>
</feature>
<feature type="region of interest" description="Disordered" evidence="6">
    <location>
        <begin position="271"/>
        <end position="327"/>
    </location>
</feature>
<dbReference type="Gene3D" id="1.10.287.950">
    <property type="entry name" value="Methyl-accepting chemotaxis protein"/>
    <property type="match status" value="1"/>
</dbReference>
<evidence type="ECO:0000259" key="9">
    <source>
        <dbReference type="PROSITE" id="PS50885"/>
    </source>
</evidence>
<feature type="compositionally biased region" description="Basic and acidic residues" evidence="6">
    <location>
        <begin position="536"/>
        <end position="551"/>
    </location>
</feature>
<dbReference type="InterPro" id="IPR003660">
    <property type="entry name" value="HAMP_dom"/>
</dbReference>
<accession>A0A1V0RJT2</accession>
<keyword evidence="2" id="KW-0145">Chemotaxis</keyword>
<dbReference type="GO" id="GO:0007165">
    <property type="term" value="P:signal transduction"/>
    <property type="evidence" value="ECO:0007669"/>
    <property type="project" value="UniProtKB-KW"/>
</dbReference>
<dbReference type="FunFam" id="1.10.287.950:FF:000001">
    <property type="entry name" value="Methyl-accepting chemotaxis sensory transducer"/>
    <property type="match status" value="1"/>
</dbReference>
<keyword evidence="7" id="KW-0812">Transmembrane</keyword>
<dbReference type="SMART" id="SM00283">
    <property type="entry name" value="MA"/>
    <property type="match status" value="1"/>
</dbReference>